<organism evidence="1 2">
    <name type="scientific">Rhamnusium bicolor</name>
    <dbReference type="NCBI Taxonomy" id="1586634"/>
    <lineage>
        <taxon>Eukaryota</taxon>
        <taxon>Metazoa</taxon>
        <taxon>Ecdysozoa</taxon>
        <taxon>Arthropoda</taxon>
        <taxon>Hexapoda</taxon>
        <taxon>Insecta</taxon>
        <taxon>Pterygota</taxon>
        <taxon>Neoptera</taxon>
        <taxon>Endopterygota</taxon>
        <taxon>Coleoptera</taxon>
        <taxon>Polyphaga</taxon>
        <taxon>Cucujiformia</taxon>
        <taxon>Chrysomeloidea</taxon>
        <taxon>Cerambycidae</taxon>
        <taxon>Lepturinae</taxon>
        <taxon>Rhagiini</taxon>
        <taxon>Rhamnusium</taxon>
    </lineage>
</organism>
<reference evidence="1" key="1">
    <citation type="journal article" date="2023" name="Insect Mol. Biol.">
        <title>Genome sequencing provides insights into the evolution of gene families encoding plant cell wall-degrading enzymes in longhorned beetles.</title>
        <authorList>
            <person name="Shin N.R."/>
            <person name="Okamura Y."/>
            <person name="Kirsch R."/>
            <person name="Pauchet Y."/>
        </authorList>
    </citation>
    <scope>NUCLEOTIDE SEQUENCE</scope>
    <source>
        <strain evidence="1">RBIC_L_NR</strain>
    </source>
</reference>
<dbReference type="AlphaFoldDB" id="A0AAV8Z162"/>
<keyword evidence="2" id="KW-1185">Reference proteome</keyword>
<evidence type="ECO:0000313" key="1">
    <source>
        <dbReference type="EMBL" id="KAJ8956791.1"/>
    </source>
</evidence>
<protein>
    <recommendedName>
        <fullName evidence="3">Lipoprotein</fullName>
    </recommendedName>
</protein>
<sequence>MSIFGIILSMACDKTASEARKTSLISYKILMNFPSSLKGTEEKIIKDELLLLAEHISRRNIHFSAGFF</sequence>
<gene>
    <name evidence="1" type="ORF">NQ314_006667</name>
</gene>
<proteinExistence type="predicted"/>
<name>A0AAV8Z162_9CUCU</name>
<comment type="caution">
    <text evidence="1">The sequence shown here is derived from an EMBL/GenBank/DDBJ whole genome shotgun (WGS) entry which is preliminary data.</text>
</comment>
<evidence type="ECO:0008006" key="3">
    <source>
        <dbReference type="Google" id="ProtNLM"/>
    </source>
</evidence>
<accession>A0AAV8Z162</accession>
<dbReference type="EMBL" id="JANEYF010001808">
    <property type="protein sequence ID" value="KAJ8956791.1"/>
    <property type="molecule type" value="Genomic_DNA"/>
</dbReference>
<evidence type="ECO:0000313" key="2">
    <source>
        <dbReference type="Proteomes" id="UP001162156"/>
    </source>
</evidence>
<dbReference type="Proteomes" id="UP001162156">
    <property type="component" value="Unassembled WGS sequence"/>
</dbReference>